<organism evidence="2 3">
    <name type="scientific">Ktedonospora formicarum</name>
    <dbReference type="NCBI Taxonomy" id="2778364"/>
    <lineage>
        <taxon>Bacteria</taxon>
        <taxon>Bacillati</taxon>
        <taxon>Chloroflexota</taxon>
        <taxon>Ktedonobacteria</taxon>
        <taxon>Ktedonobacterales</taxon>
        <taxon>Ktedonobacteraceae</taxon>
        <taxon>Ktedonospora</taxon>
    </lineage>
</organism>
<dbReference type="Gene3D" id="3.40.50.720">
    <property type="entry name" value="NAD(P)-binding Rossmann-like Domain"/>
    <property type="match status" value="1"/>
</dbReference>
<evidence type="ECO:0000313" key="2">
    <source>
        <dbReference type="EMBL" id="GHO46241.1"/>
    </source>
</evidence>
<name>A0A8J3MTT1_9CHLR</name>
<comment type="caution">
    <text evidence="2">The sequence shown here is derived from an EMBL/GenBank/DDBJ whole genome shotgun (WGS) entry which is preliminary data.</text>
</comment>
<dbReference type="CDD" id="cd05244">
    <property type="entry name" value="BVR-B_like_SDR_a"/>
    <property type="match status" value="1"/>
</dbReference>
<gene>
    <name evidence="2" type="ORF">KSX_44040</name>
</gene>
<dbReference type="PANTHER" id="PTHR43355">
    <property type="entry name" value="FLAVIN REDUCTASE (NADPH)"/>
    <property type="match status" value="1"/>
</dbReference>
<evidence type="ECO:0000313" key="3">
    <source>
        <dbReference type="Proteomes" id="UP000612362"/>
    </source>
</evidence>
<protein>
    <recommendedName>
        <fullName evidence="1">NAD(P)-binding domain-containing protein</fullName>
    </recommendedName>
</protein>
<dbReference type="InterPro" id="IPR016040">
    <property type="entry name" value="NAD(P)-bd_dom"/>
</dbReference>
<dbReference type="EMBL" id="BNJF01000002">
    <property type="protein sequence ID" value="GHO46241.1"/>
    <property type="molecule type" value="Genomic_DNA"/>
</dbReference>
<dbReference type="PANTHER" id="PTHR43355:SF2">
    <property type="entry name" value="FLAVIN REDUCTASE (NADPH)"/>
    <property type="match status" value="1"/>
</dbReference>
<reference evidence="2" key="1">
    <citation type="submission" date="2020-10" db="EMBL/GenBank/DDBJ databases">
        <title>Taxonomic study of unclassified bacteria belonging to the class Ktedonobacteria.</title>
        <authorList>
            <person name="Yabe S."/>
            <person name="Wang C.M."/>
            <person name="Zheng Y."/>
            <person name="Sakai Y."/>
            <person name="Cavaletti L."/>
            <person name="Monciardini P."/>
            <person name="Donadio S."/>
        </authorList>
    </citation>
    <scope>NUCLEOTIDE SEQUENCE</scope>
    <source>
        <strain evidence="2">SOSP1-1</strain>
    </source>
</reference>
<dbReference type="SUPFAM" id="SSF51735">
    <property type="entry name" value="NAD(P)-binding Rossmann-fold domains"/>
    <property type="match status" value="1"/>
</dbReference>
<accession>A0A8J3MTT1</accession>
<feature type="domain" description="NAD(P)-binding" evidence="1">
    <location>
        <begin position="7"/>
        <end position="199"/>
    </location>
</feature>
<proteinExistence type="predicted"/>
<dbReference type="InterPro" id="IPR051606">
    <property type="entry name" value="Polyketide_Oxido-like"/>
</dbReference>
<dbReference type="AlphaFoldDB" id="A0A8J3MTT1"/>
<evidence type="ECO:0000259" key="1">
    <source>
        <dbReference type="Pfam" id="PF13460"/>
    </source>
</evidence>
<dbReference type="GO" id="GO:0016646">
    <property type="term" value="F:oxidoreductase activity, acting on the CH-NH group of donors, NAD or NADP as acceptor"/>
    <property type="evidence" value="ECO:0007669"/>
    <property type="project" value="TreeGrafter"/>
</dbReference>
<dbReference type="RefSeq" id="WP_220195629.1">
    <property type="nucleotide sequence ID" value="NZ_BNJF01000002.1"/>
</dbReference>
<dbReference type="InterPro" id="IPR036291">
    <property type="entry name" value="NAD(P)-bd_dom_sf"/>
</dbReference>
<keyword evidence="3" id="KW-1185">Reference proteome</keyword>
<dbReference type="Pfam" id="PF13460">
    <property type="entry name" value="NAD_binding_10"/>
    <property type="match status" value="1"/>
</dbReference>
<sequence length="213" mass="22693">MKIAIFGVSGIVGQRVAREALDRGHEVKGIVRDTTRVSISHPNFSVEEGNIQDAASVARQVAGYDVIVNATAPRYAAGEGPQTFLTAANAVIEGVKQVGSGRLIVVGGAGSLEVAPGVQLVDTPDFPEAWKAGASVLRDALPIYKASDIDWTFFCPAALIQPGERTGKYRLGTDQLVTNEQGESSISAEDFAVALLDEVEKSQFIRRRFTAAY</sequence>
<dbReference type="Proteomes" id="UP000612362">
    <property type="component" value="Unassembled WGS sequence"/>
</dbReference>